<evidence type="ECO:0000256" key="6">
    <source>
        <dbReference type="ARBA" id="ARBA00023180"/>
    </source>
</evidence>
<evidence type="ECO:0000256" key="3">
    <source>
        <dbReference type="ARBA" id="ARBA00022801"/>
    </source>
</evidence>
<dbReference type="CDD" id="cd02248">
    <property type="entry name" value="Peptidase_C1A"/>
    <property type="match status" value="1"/>
</dbReference>
<keyword evidence="2" id="KW-0645">Protease</keyword>
<organism evidence="10 11">
    <name type="scientific">Vicia faba</name>
    <name type="common">Broad bean</name>
    <name type="synonym">Faba vulgaris</name>
    <dbReference type="NCBI Taxonomy" id="3906"/>
    <lineage>
        <taxon>Eukaryota</taxon>
        <taxon>Viridiplantae</taxon>
        <taxon>Streptophyta</taxon>
        <taxon>Embryophyta</taxon>
        <taxon>Tracheophyta</taxon>
        <taxon>Spermatophyta</taxon>
        <taxon>Magnoliopsida</taxon>
        <taxon>eudicotyledons</taxon>
        <taxon>Gunneridae</taxon>
        <taxon>Pentapetalae</taxon>
        <taxon>rosids</taxon>
        <taxon>fabids</taxon>
        <taxon>Fabales</taxon>
        <taxon>Fabaceae</taxon>
        <taxon>Papilionoideae</taxon>
        <taxon>50 kb inversion clade</taxon>
        <taxon>NPAAA clade</taxon>
        <taxon>Hologalegina</taxon>
        <taxon>IRL clade</taxon>
        <taxon>Fabeae</taxon>
        <taxon>Vicia</taxon>
    </lineage>
</organism>
<dbReference type="Proteomes" id="UP001157006">
    <property type="component" value="Chromosome 4"/>
</dbReference>
<dbReference type="GO" id="GO:0008234">
    <property type="term" value="F:cysteine-type peptidase activity"/>
    <property type="evidence" value="ECO:0007669"/>
    <property type="project" value="UniProtKB-KW"/>
</dbReference>
<dbReference type="Gene3D" id="1.10.287.2250">
    <property type="match status" value="1"/>
</dbReference>
<gene>
    <name evidence="10" type="ORF">VFH_IV126640</name>
</gene>
<dbReference type="InterPro" id="IPR039417">
    <property type="entry name" value="Peptidase_C1A_papain-like"/>
</dbReference>
<dbReference type="InterPro" id="IPR000668">
    <property type="entry name" value="Peptidase_C1A_C"/>
</dbReference>
<keyword evidence="5" id="KW-1015">Disulfide bond</keyword>
<evidence type="ECO:0000313" key="10">
    <source>
        <dbReference type="EMBL" id="CAI8609305.1"/>
    </source>
</evidence>
<dbReference type="Pfam" id="PF08246">
    <property type="entry name" value="Inhibitor_I29"/>
    <property type="match status" value="1"/>
</dbReference>
<name>A0AAV1AF84_VICFA</name>
<feature type="domain" description="Peptidase C1A papain C-terminal" evidence="8">
    <location>
        <begin position="104"/>
        <end position="317"/>
    </location>
</feature>
<feature type="signal peptide" evidence="7">
    <location>
        <begin position="1"/>
        <end position="21"/>
    </location>
</feature>
<evidence type="ECO:0000256" key="1">
    <source>
        <dbReference type="ARBA" id="ARBA00008455"/>
    </source>
</evidence>
<dbReference type="SMART" id="SM00848">
    <property type="entry name" value="Inhibitor_I29"/>
    <property type="match status" value="1"/>
</dbReference>
<dbReference type="InterPro" id="IPR013128">
    <property type="entry name" value="Peptidase_C1A"/>
</dbReference>
<dbReference type="PRINTS" id="PR00705">
    <property type="entry name" value="PAPAIN"/>
</dbReference>
<dbReference type="SMART" id="SM00645">
    <property type="entry name" value="Pept_C1"/>
    <property type="match status" value="1"/>
</dbReference>
<keyword evidence="11" id="KW-1185">Reference proteome</keyword>
<feature type="chain" id="PRO_5043953809" evidence="7">
    <location>
        <begin position="22"/>
        <end position="341"/>
    </location>
</feature>
<dbReference type="AlphaFoldDB" id="A0AAV1AF84"/>
<comment type="similarity">
    <text evidence="1">Belongs to the peptidase C1 family.</text>
</comment>
<evidence type="ECO:0000256" key="2">
    <source>
        <dbReference type="ARBA" id="ARBA00022670"/>
    </source>
</evidence>
<feature type="domain" description="Cathepsin propeptide inhibitor" evidence="9">
    <location>
        <begin position="35"/>
        <end position="96"/>
    </location>
</feature>
<dbReference type="InterPro" id="IPR025660">
    <property type="entry name" value="Pept_his_AS"/>
</dbReference>
<dbReference type="PANTHER" id="PTHR12411">
    <property type="entry name" value="CYSTEINE PROTEASE FAMILY C1-RELATED"/>
    <property type="match status" value="1"/>
</dbReference>
<dbReference type="PROSITE" id="PS00639">
    <property type="entry name" value="THIOL_PROTEASE_HIS"/>
    <property type="match status" value="1"/>
</dbReference>
<evidence type="ECO:0000259" key="9">
    <source>
        <dbReference type="SMART" id="SM00848"/>
    </source>
</evidence>
<keyword evidence="7" id="KW-0732">Signal</keyword>
<protein>
    <submittedName>
        <fullName evidence="10">Uncharacterized protein</fullName>
    </submittedName>
</protein>
<evidence type="ECO:0000256" key="7">
    <source>
        <dbReference type="SAM" id="SignalP"/>
    </source>
</evidence>
<dbReference type="EMBL" id="OX451739">
    <property type="protein sequence ID" value="CAI8609305.1"/>
    <property type="molecule type" value="Genomic_DNA"/>
</dbReference>
<accession>A0AAV1AF84</accession>
<dbReference type="InterPro" id="IPR038765">
    <property type="entry name" value="Papain-like_cys_pep_sf"/>
</dbReference>
<proteinExistence type="inferred from homology"/>
<evidence type="ECO:0000256" key="5">
    <source>
        <dbReference type="ARBA" id="ARBA00023157"/>
    </source>
</evidence>
<keyword evidence="3" id="KW-0378">Hydrolase</keyword>
<reference evidence="10 11" key="1">
    <citation type="submission" date="2023-01" db="EMBL/GenBank/DDBJ databases">
        <authorList>
            <person name="Kreplak J."/>
        </authorList>
    </citation>
    <scope>NUCLEOTIDE SEQUENCE [LARGE SCALE GENOMIC DNA]</scope>
</reference>
<dbReference type="Gene3D" id="3.90.70.10">
    <property type="entry name" value="Cysteine proteinases"/>
    <property type="match status" value="3"/>
</dbReference>
<evidence type="ECO:0000313" key="11">
    <source>
        <dbReference type="Proteomes" id="UP001157006"/>
    </source>
</evidence>
<evidence type="ECO:0000256" key="4">
    <source>
        <dbReference type="ARBA" id="ARBA00022807"/>
    </source>
</evidence>
<dbReference type="InterPro" id="IPR013201">
    <property type="entry name" value="Prot_inhib_I29"/>
</dbReference>
<dbReference type="SUPFAM" id="SSF54001">
    <property type="entry name" value="Cysteine proteinases"/>
    <property type="match status" value="2"/>
</dbReference>
<evidence type="ECO:0000259" key="8">
    <source>
        <dbReference type="SMART" id="SM00645"/>
    </source>
</evidence>
<keyword evidence="4" id="KW-0788">Thiol protease</keyword>
<dbReference type="Pfam" id="PF00112">
    <property type="entry name" value="Peptidase_C1"/>
    <property type="match status" value="3"/>
</dbReference>
<dbReference type="GO" id="GO:0006508">
    <property type="term" value="P:proteolysis"/>
    <property type="evidence" value="ECO:0007669"/>
    <property type="project" value="UniProtKB-KW"/>
</dbReference>
<sequence length="341" mass="38225">MSSILHSLILLSLITLPLALGISSERSNKEVTRMYEKWIVKHQKVYNGLGEKKQRFEKQRFEIFKDNLKFIDEHNAENHTYKVGLNKFADMSDEEYYDNDILPESESVDWRWAVGSIKDQGECGKSCWAFSTVAAVEAINKIVIESFRNLFVQELVDCDRTKSTRVKGVVTRIGSCGSCWAFSTIATVEAIHKIVTGKLTLDQHYPYKGFEGRCYPTRKNAKIKAVAHQPVSVAIEASGRALQLYQSGVFTGKCGTNLDHAVVVVGYGSENGVDYWLVRNSWGGTNWGEDGYFKMERNVKRTYTGKCGIAVEASYPVKYGQNSAVTTNSAYKNTEVLVSSA</sequence>
<keyword evidence="6" id="KW-0325">Glycoprotein</keyword>